<name>A0A2D0N553_FLAN2</name>
<dbReference type="Proteomes" id="UP000223913">
    <property type="component" value="Unassembled WGS sequence"/>
</dbReference>
<feature type="transmembrane region" description="Helical" evidence="1">
    <location>
        <begin position="12"/>
        <end position="31"/>
    </location>
</feature>
<protein>
    <submittedName>
        <fullName evidence="2">Uncharacterized protein</fullName>
    </submittedName>
</protein>
<keyword evidence="3" id="KW-1185">Reference proteome</keyword>
<proteinExistence type="predicted"/>
<feature type="transmembrane region" description="Helical" evidence="1">
    <location>
        <begin position="69"/>
        <end position="88"/>
    </location>
</feature>
<evidence type="ECO:0000313" key="3">
    <source>
        <dbReference type="Proteomes" id="UP000223913"/>
    </source>
</evidence>
<reference evidence="2 3" key="1">
    <citation type="submission" date="2017-10" db="EMBL/GenBank/DDBJ databases">
        <title>The draft genome sequence of Lewinella nigricans NBRC 102662.</title>
        <authorList>
            <person name="Wang K."/>
        </authorList>
    </citation>
    <scope>NUCLEOTIDE SEQUENCE [LARGE SCALE GENOMIC DNA]</scope>
    <source>
        <strain evidence="2 3">NBRC 102662</strain>
    </source>
</reference>
<feature type="transmembrane region" description="Helical" evidence="1">
    <location>
        <begin position="100"/>
        <end position="121"/>
    </location>
</feature>
<dbReference type="RefSeq" id="WP_099153000.1">
    <property type="nucleotide sequence ID" value="NZ_PDUD01000030.1"/>
</dbReference>
<organism evidence="2 3">
    <name type="scientific">Flavilitoribacter nigricans (strain ATCC 23147 / DSM 23189 / NBRC 102662 / NCIMB 1420 / SS-2)</name>
    <name type="common">Lewinella nigricans</name>
    <dbReference type="NCBI Taxonomy" id="1122177"/>
    <lineage>
        <taxon>Bacteria</taxon>
        <taxon>Pseudomonadati</taxon>
        <taxon>Bacteroidota</taxon>
        <taxon>Saprospiria</taxon>
        <taxon>Saprospirales</taxon>
        <taxon>Lewinellaceae</taxon>
        <taxon>Flavilitoribacter</taxon>
    </lineage>
</organism>
<evidence type="ECO:0000313" key="2">
    <source>
        <dbReference type="EMBL" id="PHN03672.1"/>
    </source>
</evidence>
<keyword evidence="1" id="KW-0812">Transmembrane</keyword>
<dbReference type="AlphaFoldDB" id="A0A2D0N553"/>
<gene>
    <name evidence="2" type="ORF">CRP01_25820</name>
</gene>
<accession>A0A2D0N553</accession>
<keyword evidence="1" id="KW-0472">Membrane</keyword>
<sequence length="138" mass="15534">MKIIKTFQLLDLLLQSALIAAVTFCSFFSLIGPDNNLIMGLFFLLLLGGWQLFSALLLGFGLNDHYRRIYLITAITFSSLFFSVGYILNQLDLGNNNDFIEIAFFVAIFISFVAGVIYMIYSYKNYCLAGKQATHDIA</sequence>
<keyword evidence="1" id="KW-1133">Transmembrane helix</keyword>
<feature type="transmembrane region" description="Helical" evidence="1">
    <location>
        <begin position="37"/>
        <end position="62"/>
    </location>
</feature>
<comment type="caution">
    <text evidence="2">The sequence shown here is derived from an EMBL/GenBank/DDBJ whole genome shotgun (WGS) entry which is preliminary data.</text>
</comment>
<evidence type="ECO:0000256" key="1">
    <source>
        <dbReference type="SAM" id="Phobius"/>
    </source>
</evidence>
<dbReference type="EMBL" id="PDUD01000030">
    <property type="protein sequence ID" value="PHN03672.1"/>
    <property type="molecule type" value="Genomic_DNA"/>
</dbReference>